<dbReference type="Ensembl" id="ENSSORT00005031339.1">
    <property type="protein sequence ID" value="ENSSORP00005030484.1"/>
    <property type="gene ID" value="ENSSORG00005014533.1"/>
</dbReference>
<evidence type="ECO:0000313" key="2">
    <source>
        <dbReference type="Ensembl" id="ENSSORP00005030484.1"/>
    </source>
</evidence>
<organism evidence="2 3">
    <name type="scientific">Sphaeramia orbicularis</name>
    <name type="common">orbiculate cardinalfish</name>
    <dbReference type="NCBI Taxonomy" id="375764"/>
    <lineage>
        <taxon>Eukaryota</taxon>
        <taxon>Metazoa</taxon>
        <taxon>Chordata</taxon>
        <taxon>Craniata</taxon>
        <taxon>Vertebrata</taxon>
        <taxon>Euteleostomi</taxon>
        <taxon>Actinopterygii</taxon>
        <taxon>Neopterygii</taxon>
        <taxon>Teleostei</taxon>
        <taxon>Neoteleostei</taxon>
        <taxon>Acanthomorphata</taxon>
        <taxon>Gobiaria</taxon>
        <taxon>Kurtiformes</taxon>
        <taxon>Apogonoidei</taxon>
        <taxon>Apogonidae</taxon>
        <taxon>Apogoninae</taxon>
        <taxon>Sphaeramia</taxon>
    </lineage>
</organism>
<reference evidence="2" key="2">
    <citation type="submission" date="2025-08" db="UniProtKB">
        <authorList>
            <consortium name="Ensembl"/>
        </authorList>
    </citation>
    <scope>IDENTIFICATION</scope>
</reference>
<protein>
    <submittedName>
        <fullName evidence="2">Uncharacterized protein</fullName>
    </submittedName>
</protein>
<evidence type="ECO:0000313" key="3">
    <source>
        <dbReference type="Proteomes" id="UP000472271"/>
    </source>
</evidence>
<dbReference type="InParanoid" id="A0A673AMK4"/>
<feature type="region of interest" description="Disordered" evidence="1">
    <location>
        <begin position="19"/>
        <end position="48"/>
    </location>
</feature>
<proteinExistence type="predicted"/>
<name>A0A673AMK4_9TELE</name>
<reference evidence="2" key="1">
    <citation type="submission" date="2019-06" db="EMBL/GenBank/DDBJ databases">
        <authorList>
            <consortium name="Wellcome Sanger Institute Data Sharing"/>
        </authorList>
    </citation>
    <scope>NUCLEOTIDE SEQUENCE [LARGE SCALE GENOMIC DNA]</scope>
</reference>
<keyword evidence="3" id="KW-1185">Reference proteome</keyword>
<accession>A0A673AMK4</accession>
<dbReference type="Proteomes" id="UP000472271">
    <property type="component" value="Chromosome 19"/>
</dbReference>
<dbReference type="AlphaFoldDB" id="A0A673AMK4"/>
<evidence type="ECO:0000256" key="1">
    <source>
        <dbReference type="SAM" id="MobiDB-lite"/>
    </source>
</evidence>
<reference evidence="2" key="3">
    <citation type="submission" date="2025-09" db="UniProtKB">
        <authorList>
            <consortium name="Ensembl"/>
        </authorList>
    </citation>
    <scope>IDENTIFICATION</scope>
</reference>
<sequence length="145" mass="16148">MTQLATQVSQLTRTQAAAAAVSGENQATSPPVRDSAEPNIPAPSKYTGNPDTCRDFFTQLQLIFDSQPVHFSKDSVRIAYVPLILGYPWLQIHEPFIDWGTGEVYSWGKNCETRCKFIKLPECSPKMPQISVAPVSVPMEEDKDF</sequence>